<feature type="compositionally biased region" description="Acidic residues" evidence="11">
    <location>
        <begin position="377"/>
        <end position="388"/>
    </location>
</feature>
<evidence type="ECO:0000256" key="4">
    <source>
        <dbReference type="ARBA" id="ARBA00022525"/>
    </source>
</evidence>
<feature type="compositionally biased region" description="Polar residues" evidence="11">
    <location>
        <begin position="435"/>
        <end position="446"/>
    </location>
</feature>
<keyword evidence="6" id="KW-0358">Heparin-binding</keyword>
<evidence type="ECO:0000256" key="11">
    <source>
        <dbReference type="SAM" id="MobiDB-lite"/>
    </source>
</evidence>
<dbReference type="AlphaFoldDB" id="A0A6A5E212"/>
<dbReference type="PANTHER" id="PTHR12199:SF4">
    <property type="entry name" value="INTERPHOTORECEPTOR MATRIX PROTEOGLYCAN 2"/>
    <property type="match status" value="1"/>
</dbReference>
<name>A0A6A5E212_PERFL</name>
<evidence type="ECO:0000259" key="13">
    <source>
        <dbReference type="PROSITE" id="PS50024"/>
    </source>
</evidence>
<dbReference type="GO" id="GO:0001917">
    <property type="term" value="C:photoreceptor inner segment"/>
    <property type="evidence" value="ECO:0007669"/>
    <property type="project" value="UniProtKB-SubCell"/>
</dbReference>
<feature type="transmembrane region" description="Helical" evidence="12">
    <location>
        <begin position="21"/>
        <end position="43"/>
    </location>
</feature>
<evidence type="ECO:0000256" key="5">
    <source>
        <dbReference type="ARBA" id="ARBA00022530"/>
    </source>
</evidence>
<dbReference type="InterPro" id="IPR039861">
    <property type="entry name" value="IMPG"/>
</dbReference>
<evidence type="ECO:0000256" key="12">
    <source>
        <dbReference type="SAM" id="Phobius"/>
    </source>
</evidence>
<evidence type="ECO:0000256" key="10">
    <source>
        <dbReference type="ARBA" id="ARBA00023273"/>
    </source>
</evidence>
<dbReference type="InterPro" id="IPR036364">
    <property type="entry name" value="SEA_dom_sf"/>
</dbReference>
<keyword evidence="7" id="KW-0732">Signal</keyword>
<gene>
    <name evidence="14" type="ORF">PFLUV_G00277250</name>
</gene>
<accession>A0A6A5E212</accession>
<keyword evidence="5" id="KW-0272">Extracellular matrix</keyword>
<comment type="subcellular location">
    <subcellularLocation>
        <location evidence="2">Cell projection</location>
        <location evidence="2">Cilium</location>
        <location evidence="2">Photoreceptor outer segment</location>
    </subcellularLocation>
    <subcellularLocation>
        <location evidence="1">Photoreceptor inner segment</location>
    </subcellularLocation>
    <subcellularLocation>
        <location evidence="3">Secreted</location>
        <location evidence="3">Extracellular space</location>
        <location evidence="3">Extracellular matrix</location>
        <location evidence="3">Interphotoreceptor matrix</location>
    </subcellularLocation>
</comment>
<dbReference type="PROSITE" id="PS50024">
    <property type="entry name" value="SEA"/>
    <property type="match status" value="1"/>
</dbReference>
<comment type="caution">
    <text evidence="14">The sequence shown here is derived from an EMBL/GenBank/DDBJ whole genome shotgun (WGS) entry which is preliminary data.</text>
</comment>
<dbReference type="EMBL" id="VHII01000024">
    <property type="protein sequence ID" value="KAF1372029.1"/>
    <property type="molecule type" value="Genomic_DNA"/>
</dbReference>
<reference evidence="14 15" key="1">
    <citation type="submission" date="2019-06" db="EMBL/GenBank/DDBJ databases">
        <title>A chromosome-scale genome assembly of the European perch, Perca fluviatilis.</title>
        <authorList>
            <person name="Roques C."/>
            <person name="Zahm M."/>
            <person name="Cabau C."/>
            <person name="Klopp C."/>
            <person name="Bouchez O."/>
            <person name="Donnadieu C."/>
            <person name="Kuhl H."/>
            <person name="Gislard M."/>
            <person name="Guendouz S."/>
            <person name="Journot L."/>
            <person name="Haffray P."/>
            <person name="Bestin A."/>
            <person name="Morvezen R."/>
            <person name="Feron R."/>
            <person name="Wen M."/>
            <person name="Jouanno E."/>
            <person name="Herpin A."/>
            <person name="Schartl M."/>
            <person name="Postlethwait J."/>
            <person name="Schaerlinger B."/>
            <person name="Chardard D."/>
            <person name="Lecocq T."/>
            <person name="Poncet C."/>
            <person name="Jaffrelo L."/>
            <person name="Lampietro C."/>
            <person name="Guiguen Y."/>
        </authorList>
    </citation>
    <scope>NUCLEOTIDE SEQUENCE [LARGE SCALE GENOMIC DNA]</scope>
    <source>
        <tissue evidence="14">Blood</tissue>
    </source>
</reference>
<dbReference type="GO" id="GO:0001750">
    <property type="term" value="C:photoreceptor outer segment"/>
    <property type="evidence" value="ECO:0007669"/>
    <property type="project" value="UniProtKB-SubCell"/>
</dbReference>
<evidence type="ECO:0000256" key="9">
    <source>
        <dbReference type="ARBA" id="ARBA00023180"/>
    </source>
</evidence>
<sequence length="727" mass="77191">MRFGKDPYDVLMKSSGIAKKAVLHASQSSSIFFGFVFHASSFIPPHIRSVMFMSGDWAGQSWSTLIFFALRNFDVEMEETRSRGALLQRQNGLALDFRANKRSSRAVVLRGLPDLGSSKRGLVVLVHYTITLEVSGGLPNATLDLISLQNQLVEKNYPGAPETPTVVYTITHFGNYITEALHRDDLLLGNGSLETLAPPEKAENVLPDVKPTSRPADSSNSMDNVLAAEKPPDAPSHEADAANVFLNKDDFLLDPLDQWEGPQVAARSENDVFLFDENTGRLPAAEIPEKTSGTHTHRAGSVEDEGFLLSNAAAHGDDGAARQGATAPPAGAAGDEGSGSGFSGDGQETDAWSRPAGGTSDGTLSLEPYVEALPPPDLEETEDEDSDSDAAGVGPNDDVIAPEVESSTLPASSEDSALHGGVEEPFSDQVLVTPHVTNPRRSTTTEAPVFSPRGTLTVELSLETDEASGVYDDYSLNEQQEEVPDQDKVPVLVGPEVPEHDISSPDAVEVLDERPIGALTTVAIDDEDKDLALDEVMVVTATTTAPSSIIALSPEKDSPFTRVSDSAPEDEEAAPPNHEDQSEEVPPSDLTPGVLRYTPEPFGVTQMSPVATAPHEITSGSESGGESLRATSSSPQEAPGVPSVFPYASGADGDGSGFSSGARGSAPDAVALPTRPGRALTVFFSLRVTNMAFSPDLFNKSSPEYKALEQRFTQLDLGVQNSRKSRT</sequence>
<evidence type="ECO:0000256" key="3">
    <source>
        <dbReference type="ARBA" id="ARBA00004593"/>
    </source>
</evidence>
<evidence type="ECO:0000256" key="1">
    <source>
        <dbReference type="ARBA" id="ARBA00004437"/>
    </source>
</evidence>
<organism evidence="14 15">
    <name type="scientific">Perca fluviatilis</name>
    <name type="common">European perch</name>
    <dbReference type="NCBI Taxonomy" id="8168"/>
    <lineage>
        <taxon>Eukaryota</taxon>
        <taxon>Metazoa</taxon>
        <taxon>Chordata</taxon>
        <taxon>Craniata</taxon>
        <taxon>Vertebrata</taxon>
        <taxon>Euteleostomi</taxon>
        <taxon>Actinopterygii</taxon>
        <taxon>Neopterygii</taxon>
        <taxon>Teleostei</taxon>
        <taxon>Neoteleostei</taxon>
        <taxon>Acanthomorphata</taxon>
        <taxon>Eupercaria</taxon>
        <taxon>Perciformes</taxon>
        <taxon>Percoidei</taxon>
        <taxon>Percidae</taxon>
        <taxon>Percinae</taxon>
        <taxon>Perca</taxon>
    </lineage>
</organism>
<keyword evidence="9" id="KW-0325">Glycoprotein</keyword>
<feature type="domain" description="SEA" evidence="13">
    <location>
        <begin position="678"/>
        <end position="727"/>
    </location>
</feature>
<feature type="region of interest" description="Disordered" evidence="11">
    <location>
        <begin position="198"/>
        <end position="237"/>
    </location>
</feature>
<feature type="region of interest" description="Disordered" evidence="11">
    <location>
        <begin position="550"/>
        <end position="670"/>
    </location>
</feature>
<evidence type="ECO:0000256" key="8">
    <source>
        <dbReference type="ARBA" id="ARBA00022737"/>
    </source>
</evidence>
<keyword evidence="12" id="KW-0812">Transmembrane</keyword>
<feature type="region of interest" description="Disordered" evidence="11">
    <location>
        <begin position="469"/>
        <end position="507"/>
    </location>
</feature>
<dbReference type="PANTHER" id="PTHR12199">
    <property type="entry name" value="INTERPHOTORECEPTOR MATRIX PROTEOGLYCAN"/>
    <property type="match status" value="1"/>
</dbReference>
<feature type="compositionally biased region" description="Polar residues" evidence="11">
    <location>
        <begin position="405"/>
        <end position="415"/>
    </location>
</feature>
<dbReference type="GO" id="GO:0005540">
    <property type="term" value="F:hyaluronic acid binding"/>
    <property type="evidence" value="ECO:0007669"/>
    <property type="project" value="TreeGrafter"/>
</dbReference>
<dbReference type="GO" id="GO:0008201">
    <property type="term" value="F:heparin binding"/>
    <property type="evidence" value="ECO:0007669"/>
    <property type="project" value="UniProtKB-KW"/>
</dbReference>
<feature type="region of interest" description="Disordered" evidence="11">
    <location>
        <begin position="317"/>
        <end position="454"/>
    </location>
</feature>
<keyword evidence="12" id="KW-1133">Transmembrane helix</keyword>
<evidence type="ECO:0000256" key="6">
    <source>
        <dbReference type="ARBA" id="ARBA00022674"/>
    </source>
</evidence>
<keyword evidence="15" id="KW-1185">Reference proteome</keyword>
<feature type="compositionally biased region" description="Gly residues" evidence="11">
    <location>
        <begin position="334"/>
        <end position="344"/>
    </location>
</feature>
<keyword evidence="10" id="KW-0966">Cell projection</keyword>
<keyword evidence="8" id="KW-0677">Repeat</keyword>
<dbReference type="GO" id="GO:0007601">
    <property type="term" value="P:visual perception"/>
    <property type="evidence" value="ECO:0007669"/>
    <property type="project" value="InterPro"/>
</dbReference>
<dbReference type="InterPro" id="IPR000082">
    <property type="entry name" value="SEA_dom"/>
</dbReference>
<evidence type="ECO:0000256" key="2">
    <source>
        <dbReference type="ARBA" id="ARBA00004504"/>
    </source>
</evidence>
<feature type="compositionally biased region" description="Low complexity" evidence="11">
    <location>
        <begin position="321"/>
        <end position="333"/>
    </location>
</feature>
<dbReference type="GO" id="GO:0033165">
    <property type="term" value="C:interphotoreceptor matrix"/>
    <property type="evidence" value="ECO:0007669"/>
    <property type="project" value="UniProtKB-SubCell"/>
</dbReference>
<dbReference type="Proteomes" id="UP000465112">
    <property type="component" value="Chromosome 24"/>
</dbReference>
<proteinExistence type="predicted"/>
<evidence type="ECO:0000313" key="15">
    <source>
        <dbReference type="Proteomes" id="UP000465112"/>
    </source>
</evidence>
<evidence type="ECO:0000256" key="7">
    <source>
        <dbReference type="ARBA" id="ARBA00022729"/>
    </source>
</evidence>
<keyword evidence="4" id="KW-0964">Secreted</keyword>
<keyword evidence="12" id="KW-0472">Membrane</keyword>
<protein>
    <recommendedName>
        <fullName evidence="13">SEA domain-containing protein</fullName>
    </recommendedName>
</protein>
<evidence type="ECO:0000313" key="14">
    <source>
        <dbReference type="EMBL" id="KAF1372029.1"/>
    </source>
</evidence>
<dbReference type="SUPFAM" id="SSF82671">
    <property type="entry name" value="SEA domain"/>
    <property type="match status" value="1"/>
</dbReference>